<dbReference type="Proteomes" id="UP001582793">
    <property type="component" value="Unassembled WGS sequence"/>
</dbReference>
<keyword evidence="3" id="KW-1185">Reference proteome</keyword>
<feature type="region of interest" description="Disordered" evidence="1">
    <location>
        <begin position="1"/>
        <end position="40"/>
    </location>
</feature>
<reference evidence="2 3" key="1">
    <citation type="submission" date="2024-04" db="EMBL/GenBank/DDBJ databases">
        <title>Polymorphospora sp. isolated from Baiyangdian Lake in Xiong'an New Area.</title>
        <authorList>
            <person name="Zhang X."/>
            <person name="Liu J."/>
        </authorList>
    </citation>
    <scope>NUCLEOTIDE SEQUENCE [LARGE SCALE GENOMIC DNA]</scope>
    <source>
        <strain evidence="2 3">2-325</strain>
    </source>
</reference>
<dbReference type="NCBIfam" id="TIGR03252">
    <property type="entry name" value="HhH-GPD-type base excision DNA repair protein"/>
    <property type="match status" value="1"/>
</dbReference>
<proteinExistence type="predicted"/>
<organism evidence="2 3">
    <name type="scientific">Polymorphospora lycopeni</name>
    <dbReference type="NCBI Taxonomy" id="3140240"/>
    <lineage>
        <taxon>Bacteria</taxon>
        <taxon>Bacillati</taxon>
        <taxon>Actinomycetota</taxon>
        <taxon>Actinomycetes</taxon>
        <taxon>Micromonosporales</taxon>
        <taxon>Micromonosporaceae</taxon>
        <taxon>Polymorphospora</taxon>
    </lineage>
</organism>
<accession>A0ABV5D2M8</accession>
<evidence type="ECO:0000313" key="2">
    <source>
        <dbReference type="EMBL" id="MFB6398512.1"/>
    </source>
</evidence>
<evidence type="ECO:0000256" key="1">
    <source>
        <dbReference type="SAM" id="MobiDB-lite"/>
    </source>
</evidence>
<dbReference type="InterPro" id="IPR017658">
    <property type="entry name" value="HhH-GPD_base_excis"/>
</dbReference>
<feature type="compositionally biased region" description="Low complexity" evidence="1">
    <location>
        <begin position="1"/>
        <end position="23"/>
    </location>
</feature>
<sequence>MGRQYRPAGTPGFPAATGAAGRGWPTVRRHRIDGPDGRTAPPARRFWQAVRMSQLYLAQEPAADEMLAADPFALLLGMLLDQQIPLEKAFIGPYRLAERLAVTRLDPAAIADHDADDLARIFATPIAIHRFPGSMAERSRKLARAVVDDYDGDAAAIWTGAADGADLLRRLGALPGFGKQKAQIFTALLGKQFGVRPAGWREAAGVYGEEGSLRSVADIVDAASLVKVREYKKQMKAAAKAAGPAR</sequence>
<dbReference type="RefSeq" id="WP_375737255.1">
    <property type="nucleotide sequence ID" value="NZ_JBCGDC010000261.1"/>
</dbReference>
<dbReference type="SUPFAM" id="SSF48150">
    <property type="entry name" value="DNA-glycosylase"/>
    <property type="match status" value="1"/>
</dbReference>
<comment type="caution">
    <text evidence="2">The sequence shown here is derived from an EMBL/GenBank/DDBJ whole genome shotgun (WGS) entry which is preliminary data.</text>
</comment>
<dbReference type="EMBL" id="JBCGDC010000261">
    <property type="protein sequence ID" value="MFB6398512.1"/>
    <property type="molecule type" value="Genomic_DNA"/>
</dbReference>
<gene>
    <name evidence="2" type="ORF">AAFH96_36400</name>
</gene>
<evidence type="ECO:0000313" key="3">
    <source>
        <dbReference type="Proteomes" id="UP001582793"/>
    </source>
</evidence>
<dbReference type="InterPro" id="IPR011257">
    <property type="entry name" value="DNA_glycosylase"/>
</dbReference>
<protein>
    <submittedName>
        <fullName evidence="2">HhH-GPD-type base excision DNA repair protein</fullName>
    </submittedName>
</protein>
<name>A0ABV5D2M8_9ACTN</name>